<evidence type="ECO:0000259" key="7">
    <source>
        <dbReference type="Pfam" id="PF00133"/>
    </source>
</evidence>
<dbReference type="OrthoDB" id="2504561at2759"/>
<dbReference type="GO" id="GO:0004825">
    <property type="term" value="F:methionine-tRNA ligase activity"/>
    <property type="evidence" value="ECO:0007669"/>
    <property type="project" value="InterPro"/>
</dbReference>
<dbReference type="Pfam" id="PF00133">
    <property type="entry name" value="tRNA-synt_1"/>
    <property type="match status" value="1"/>
</dbReference>
<dbReference type="EMBL" id="CAJGYO010000019">
    <property type="protein sequence ID" value="CAD6339330.1"/>
    <property type="molecule type" value="Genomic_DNA"/>
</dbReference>
<dbReference type="PANTHER" id="PTHR43326:SF1">
    <property type="entry name" value="METHIONINE--TRNA LIGASE, MITOCHONDRIAL"/>
    <property type="match status" value="1"/>
</dbReference>
<dbReference type="Gene3D" id="3.40.50.620">
    <property type="entry name" value="HUPs"/>
    <property type="match status" value="1"/>
</dbReference>
<evidence type="ECO:0000256" key="2">
    <source>
        <dbReference type="ARBA" id="ARBA00022741"/>
    </source>
</evidence>
<keyword evidence="3" id="KW-0067">ATP-binding</keyword>
<dbReference type="InterPro" id="IPR014729">
    <property type="entry name" value="Rossmann-like_a/b/a_fold"/>
</dbReference>
<proteinExistence type="predicted"/>
<dbReference type="SUPFAM" id="SSF52374">
    <property type="entry name" value="Nucleotidylyl transferase"/>
    <property type="match status" value="1"/>
</dbReference>
<accession>A0A811SF56</accession>
<dbReference type="PANTHER" id="PTHR43326">
    <property type="entry name" value="METHIONYL-TRNA SYNTHETASE"/>
    <property type="match status" value="1"/>
</dbReference>
<organism evidence="9 10">
    <name type="scientific">Miscanthus lutarioriparius</name>
    <dbReference type="NCBI Taxonomy" id="422564"/>
    <lineage>
        <taxon>Eukaryota</taxon>
        <taxon>Viridiplantae</taxon>
        <taxon>Streptophyta</taxon>
        <taxon>Embryophyta</taxon>
        <taxon>Tracheophyta</taxon>
        <taxon>Spermatophyta</taxon>
        <taxon>Magnoliopsida</taxon>
        <taxon>Liliopsida</taxon>
        <taxon>Poales</taxon>
        <taxon>Poaceae</taxon>
        <taxon>PACMAD clade</taxon>
        <taxon>Panicoideae</taxon>
        <taxon>Andropogonodae</taxon>
        <taxon>Andropogoneae</taxon>
        <taxon>Saccharinae</taxon>
        <taxon>Miscanthus</taxon>
    </lineage>
</organism>
<feature type="domain" description="Aminoacyl-tRNA synthetase class Ia" evidence="7">
    <location>
        <begin position="266"/>
        <end position="302"/>
    </location>
</feature>
<dbReference type="InterPro" id="IPR009080">
    <property type="entry name" value="tRNAsynth_Ia_anticodon-bd"/>
</dbReference>
<feature type="region of interest" description="Disordered" evidence="6">
    <location>
        <begin position="408"/>
        <end position="436"/>
    </location>
</feature>
<reference evidence="9" key="1">
    <citation type="submission" date="2020-10" db="EMBL/GenBank/DDBJ databases">
        <authorList>
            <person name="Han B."/>
            <person name="Lu T."/>
            <person name="Zhao Q."/>
            <person name="Huang X."/>
            <person name="Zhao Y."/>
        </authorList>
    </citation>
    <scope>NUCLEOTIDE SEQUENCE</scope>
</reference>
<evidence type="ECO:0000259" key="8">
    <source>
        <dbReference type="Pfam" id="PF19303"/>
    </source>
</evidence>
<protein>
    <recommendedName>
        <fullName evidence="11">Methionine--tRNA ligase</fullName>
    </recommendedName>
</protein>
<dbReference type="AlphaFoldDB" id="A0A811SF56"/>
<keyword evidence="4" id="KW-0648">Protein biosynthesis</keyword>
<sequence>MACPGPRARRSLVAWSPPAAVSSNRVLNQDGMAPRRPAVALHGCTTTAMAASSWFSPGSKIRRPGSLHVQRPLVSFGPNASTKLRTCPADVIKNLRLGSRVLTDFGADVLSTSNDNGSFSTSWLRNLSAASDSWHRSSKNTKKLHINDFDNFHYHAQPSPVPAPILQLAGSAYLLRATAWEHYGSVVLWKKGGLDKQQTSVLQLRKSSAPMVRMNALVYAACFADAASSSELSLAYAELIQQLAVFKGYSAAFCALKLAEKKFPSSQDGMKMGKSLGNTLEPKDLVERFGADAVRYFFLRWTMQNTSMKIFCCLGNLYLDEQAHGPVSSKGVSAEKAAKDLVLILETMRIIAIALSPITPSLPLRIYTQLGFTEDQFRVLRWEDTKWRGLKAGQVMSEPKPVFARIETEMEEDAQASSKAAKGGKKKAHSKGLVEA</sequence>
<dbReference type="InterPro" id="IPR002300">
    <property type="entry name" value="aa-tRNA-synth_Ia"/>
</dbReference>
<evidence type="ECO:0000313" key="9">
    <source>
        <dbReference type="EMBL" id="CAD6339330.1"/>
    </source>
</evidence>
<dbReference type="Proteomes" id="UP000604825">
    <property type="component" value="Unassembled WGS sequence"/>
</dbReference>
<evidence type="ECO:0000256" key="5">
    <source>
        <dbReference type="ARBA" id="ARBA00023146"/>
    </source>
</evidence>
<keyword evidence="1" id="KW-0436">Ligase</keyword>
<comment type="caution">
    <text evidence="9">The sequence shown here is derived from an EMBL/GenBank/DDBJ whole genome shotgun (WGS) entry which is preliminary data.</text>
</comment>
<dbReference type="SUPFAM" id="SSF47323">
    <property type="entry name" value="Anticodon-binding domain of a subclass of class I aminoacyl-tRNA synthetases"/>
    <property type="match status" value="1"/>
</dbReference>
<evidence type="ECO:0000256" key="4">
    <source>
        <dbReference type="ARBA" id="ARBA00022917"/>
    </source>
</evidence>
<dbReference type="GO" id="GO:0009570">
    <property type="term" value="C:chloroplast stroma"/>
    <property type="evidence" value="ECO:0007669"/>
    <property type="project" value="TreeGrafter"/>
</dbReference>
<evidence type="ECO:0000256" key="1">
    <source>
        <dbReference type="ARBA" id="ARBA00022598"/>
    </source>
</evidence>
<feature type="domain" description="Methionyl-tRNA synthetase anticodon-binding" evidence="8">
    <location>
        <begin position="312"/>
        <end position="416"/>
    </location>
</feature>
<dbReference type="InterPro" id="IPR023457">
    <property type="entry name" value="Met-tRNA_synth_2"/>
</dbReference>
<evidence type="ECO:0008006" key="11">
    <source>
        <dbReference type="Google" id="ProtNLM"/>
    </source>
</evidence>
<evidence type="ECO:0000256" key="3">
    <source>
        <dbReference type="ARBA" id="ARBA00022840"/>
    </source>
</evidence>
<name>A0A811SF56_9POAL</name>
<keyword evidence="2" id="KW-0547">Nucleotide-binding</keyword>
<dbReference type="Pfam" id="PF19303">
    <property type="entry name" value="Anticodon_3"/>
    <property type="match status" value="1"/>
</dbReference>
<keyword evidence="10" id="KW-1185">Reference proteome</keyword>
<dbReference type="InterPro" id="IPR041872">
    <property type="entry name" value="Anticodon_Met"/>
</dbReference>
<dbReference type="GO" id="GO:0005739">
    <property type="term" value="C:mitochondrion"/>
    <property type="evidence" value="ECO:0007669"/>
    <property type="project" value="TreeGrafter"/>
</dbReference>
<keyword evidence="5" id="KW-0030">Aminoacyl-tRNA synthetase</keyword>
<dbReference type="GO" id="GO:0006431">
    <property type="term" value="P:methionyl-tRNA aminoacylation"/>
    <property type="evidence" value="ECO:0007669"/>
    <property type="project" value="TreeGrafter"/>
</dbReference>
<evidence type="ECO:0000256" key="6">
    <source>
        <dbReference type="SAM" id="MobiDB-lite"/>
    </source>
</evidence>
<dbReference type="Gene3D" id="1.10.730.10">
    <property type="entry name" value="Isoleucyl-tRNA Synthetase, Domain 1"/>
    <property type="match status" value="1"/>
</dbReference>
<dbReference type="GO" id="GO:0005524">
    <property type="term" value="F:ATP binding"/>
    <property type="evidence" value="ECO:0007669"/>
    <property type="project" value="UniProtKB-KW"/>
</dbReference>
<gene>
    <name evidence="9" type="ORF">NCGR_LOCUS63428</name>
</gene>
<evidence type="ECO:0000313" key="10">
    <source>
        <dbReference type="Proteomes" id="UP000604825"/>
    </source>
</evidence>